<dbReference type="AlphaFoldDB" id="A0A841CRS8"/>
<dbReference type="Pfam" id="PF13560">
    <property type="entry name" value="HTH_31"/>
    <property type="match status" value="1"/>
</dbReference>
<dbReference type="GO" id="GO:0003677">
    <property type="term" value="F:DNA binding"/>
    <property type="evidence" value="ECO:0007669"/>
    <property type="project" value="InterPro"/>
</dbReference>
<keyword evidence="3" id="KW-1185">Reference proteome</keyword>
<accession>A0A841CRS8</accession>
<reference evidence="2 3" key="1">
    <citation type="submission" date="2020-08" db="EMBL/GenBank/DDBJ databases">
        <title>Genomic Encyclopedia of Type Strains, Phase III (KMG-III): the genomes of soil and plant-associated and newly described type strains.</title>
        <authorList>
            <person name="Whitman W."/>
        </authorList>
    </citation>
    <scope>NUCLEOTIDE SEQUENCE [LARGE SCALE GENOMIC DNA]</scope>
    <source>
        <strain evidence="2 3">CECT 3303</strain>
    </source>
</reference>
<dbReference type="SMART" id="SM00530">
    <property type="entry name" value="HTH_XRE"/>
    <property type="match status" value="1"/>
</dbReference>
<dbReference type="EMBL" id="JACHJJ010000001">
    <property type="protein sequence ID" value="MBB5961152.1"/>
    <property type="molecule type" value="Genomic_DNA"/>
</dbReference>
<name>A0A841CRS8_PLAVE</name>
<dbReference type="InterPro" id="IPR010982">
    <property type="entry name" value="Lambda_DNA-bd_dom_sf"/>
</dbReference>
<organism evidence="2 3">
    <name type="scientific">Planomonospora venezuelensis</name>
    <dbReference type="NCBI Taxonomy" id="1999"/>
    <lineage>
        <taxon>Bacteria</taxon>
        <taxon>Bacillati</taxon>
        <taxon>Actinomycetota</taxon>
        <taxon>Actinomycetes</taxon>
        <taxon>Streptosporangiales</taxon>
        <taxon>Streptosporangiaceae</taxon>
        <taxon>Planomonospora</taxon>
    </lineage>
</organism>
<protein>
    <submittedName>
        <fullName evidence="2">Transcriptional regulator with XRE-family HTH domain</fullName>
    </submittedName>
</protein>
<evidence type="ECO:0000313" key="3">
    <source>
        <dbReference type="Proteomes" id="UP000562352"/>
    </source>
</evidence>
<comment type="caution">
    <text evidence="2">The sequence shown here is derived from an EMBL/GenBank/DDBJ whole genome shotgun (WGS) entry which is preliminary data.</text>
</comment>
<evidence type="ECO:0000259" key="1">
    <source>
        <dbReference type="PROSITE" id="PS50943"/>
    </source>
</evidence>
<proteinExistence type="predicted"/>
<dbReference type="Gene3D" id="1.10.260.40">
    <property type="entry name" value="lambda repressor-like DNA-binding domains"/>
    <property type="match status" value="1"/>
</dbReference>
<dbReference type="InterPro" id="IPR001387">
    <property type="entry name" value="Cro/C1-type_HTH"/>
</dbReference>
<dbReference type="RefSeq" id="WP_184937760.1">
    <property type="nucleotide sequence ID" value="NZ_BAAAWZ010000001.1"/>
</dbReference>
<sequence length="286" mass="33336">MPERGSPTLRRLRLGQELRRWRERRDLSGEDVATRLKWSASKVSRIENAKTMPRKSDVEALTQLYEVGDVHRRELLELHRDATRKGWWEDYSDSLPQEYTTLLGLEVEAVSARSWEPQLVPGLLQTEEYAREVIRATQAITRIPPGEFRSRVEARMARQDLILRNTDPLTLWMVLDESVLLRRFGGASVMSGQLERLVELSRRPNIRLQILPLNSEHPVNTGSFFHLKFPEFHDVVYLESLHSARFVEDEEMVFGYEIAFGHLQAEAFGADASRELIEKTIEERWR</sequence>
<dbReference type="Pfam" id="PF19054">
    <property type="entry name" value="DUF5753"/>
    <property type="match status" value="1"/>
</dbReference>
<dbReference type="CDD" id="cd00093">
    <property type="entry name" value="HTH_XRE"/>
    <property type="match status" value="1"/>
</dbReference>
<feature type="domain" description="HTH cro/C1-type" evidence="1">
    <location>
        <begin position="18"/>
        <end position="73"/>
    </location>
</feature>
<evidence type="ECO:0000313" key="2">
    <source>
        <dbReference type="EMBL" id="MBB5961152.1"/>
    </source>
</evidence>
<dbReference type="SUPFAM" id="SSF47413">
    <property type="entry name" value="lambda repressor-like DNA-binding domains"/>
    <property type="match status" value="1"/>
</dbReference>
<gene>
    <name evidence="2" type="ORF">FHS22_000390</name>
</gene>
<dbReference type="PROSITE" id="PS50943">
    <property type="entry name" value="HTH_CROC1"/>
    <property type="match status" value="1"/>
</dbReference>
<dbReference type="Proteomes" id="UP000562352">
    <property type="component" value="Unassembled WGS sequence"/>
</dbReference>
<dbReference type="InterPro" id="IPR043917">
    <property type="entry name" value="DUF5753"/>
</dbReference>